<reference evidence="4" key="1">
    <citation type="submission" date="2013-10" db="EMBL/GenBank/DDBJ databases">
        <title>Genomic analysis of the causative agents of coccidiosis in chickens.</title>
        <authorList>
            <person name="Reid A.J."/>
            <person name="Blake D."/>
            <person name="Billington K."/>
            <person name="Browne H."/>
            <person name="Dunn M."/>
            <person name="Hung S."/>
            <person name="Kawahara F."/>
            <person name="Miranda-Saavedra D."/>
            <person name="Mourier T."/>
            <person name="Nagra H."/>
            <person name="Otto T.D."/>
            <person name="Rawlings N."/>
            <person name="Sanchez A."/>
            <person name="Sanders M."/>
            <person name="Subramaniam C."/>
            <person name="Tay Y."/>
            <person name="Dear P."/>
            <person name="Doerig C."/>
            <person name="Gruber A."/>
            <person name="Parkinson J."/>
            <person name="Shirley M."/>
            <person name="Wan K.L."/>
            <person name="Berriman M."/>
            <person name="Tomley F."/>
            <person name="Pain A."/>
        </authorList>
    </citation>
    <scope>NUCLEOTIDE SEQUENCE [LARGE SCALE GENOMIC DNA]</scope>
    <source>
        <strain evidence="4">Weybridge</strain>
    </source>
</reference>
<accession>U6MGU6</accession>
<dbReference type="VEuPathDB" id="ToxoDB:EMWEY_00035620"/>
<dbReference type="AlphaFoldDB" id="U6MGU6"/>
<evidence type="ECO:0000256" key="3">
    <source>
        <dbReference type="SAM" id="SignalP"/>
    </source>
</evidence>
<feature type="transmembrane region" description="Helical" evidence="2">
    <location>
        <begin position="76"/>
        <end position="96"/>
    </location>
</feature>
<evidence type="ECO:0000313" key="4">
    <source>
        <dbReference type="EMBL" id="CDJ60870.1"/>
    </source>
</evidence>
<feature type="signal peptide" evidence="3">
    <location>
        <begin position="1"/>
        <end position="18"/>
    </location>
</feature>
<reference evidence="4" key="2">
    <citation type="submission" date="2013-10" db="EMBL/GenBank/DDBJ databases">
        <authorList>
            <person name="Aslett M."/>
        </authorList>
    </citation>
    <scope>NUCLEOTIDE SEQUENCE [LARGE SCALE GENOMIC DNA]</scope>
    <source>
        <strain evidence="4">Weybridge</strain>
    </source>
</reference>
<evidence type="ECO:0000313" key="5">
    <source>
        <dbReference type="Proteomes" id="UP000030763"/>
    </source>
</evidence>
<protein>
    <recommendedName>
        <fullName evidence="6">Transmembrane protein</fullName>
    </recommendedName>
</protein>
<evidence type="ECO:0000256" key="1">
    <source>
        <dbReference type="SAM" id="MobiDB-lite"/>
    </source>
</evidence>
<evidence type="ECO:0008006" key="6">
    <source>
        <dbReference type="Google" id="ProtNLM"/>
    </source>
</evidence>
<evidence type="ECO:0000256" key="2">
    <source>
        <dbReference type="SAM" id="Phobius"/>
    </source>
</evidence>
<dbReference type="RefSeq" id="XP_013337520.1">
    <property type="nucleotide sequence ID" value="XM_013482066.1"/>
</dbReference>
<name>U6MGU6_EIMMA</name>
<feature type="region of interest" description="Disordered" evidence="1">
    <location>
        <begin position="102"/>
        <end position="123"/>
    </location>
</feature>
<keyword evidence="3" id="KW-0732">Signal</keyword>
<sequence length="141" mass="15255">MLRLFWLAVLGLEAVACAVEVGMMNGLPAELPVEERWSTMPTGGHAAPRSPEEMMMPFDSCNIDKVAAHRRRRKRALLSLTWGVFALTAAALLFVGSDKLLSAPPKGPEGRDFSSSEEDTPEVRLGEAAADAHAGRYLACM</sequence>
<keyword evidence="5" id="KW-1185">Reference proteome</keyword>
<proteinExistence type="predicted"/>
<organism evidence="4 5">
    <name type="scientific">Eimeria maxima</name>
    <name type="common">Coccidian parasite</name>
    <dbReference type="NCBI Taxonomy" id="5804"/>
    <lineage>
        <taxon>Eukaryota</taxon>
        <taxon>Sar</taxon>
        <taxon>Alveolata</taxon>
        <taxon>Apicomplexa</taxon>
        <taxon>Conoidasida</taxon>
        <taxon>Coccidia</taxon>
        <taxon>Eucoccidiorida</taxon>
        <taxon>Eimeriorina</taxon>
        <taxon>Eimeriidae</taxon>
        <taxon>Eimeria</taxon>
    </lineage>
</organism>
<dbReference type="GeneID" id="25337548"/>
<dbReference type="Proteomes" id="UP000030763">
    <property type="component" value="Unassembled WGS sequence"/>
</dbReference>
<dbReference type="EMBL" id="HG721945">
    <property type="protein sequence ID" value="CDJ60870.1"/>
    <property type="molecule type" value="Genomic_DNA"/>
</dbReference>
<keyword evidence="2" id="KW-0472">Membrane</keyword>
<keyword evidence="2" id="KW-1133">Transmembrane helix</keyword>
<keyword evidence="2" id="KW-0812">Transmembrane</keyword>
<feature type="chain" id="PRO_5004673719" description="Transmembrane protein" evidence="3">
    <location>
        <begin position="19"/>
        <end position="141"/>
    </location>
</feature>
<gene>
    <name evidence="4" type="ORF">EMWEY_00035620</name>
</gene>